<keyword evidence="4" id="KW-1185">Reference proteome</keyword>
<dbReference type="EMBL" id="CGIH01000031">
    <property type="protein sequence ID" value="CFX82706.1"/>
    <property type="molecule type" value="Genomic_DNA"/>
</dbReference>
<evidence type="ECO:0000313" key="4">
    <source>
        <dbReference type="Proteomes" id="UP000045545"/>
    </source>
</evidence>
<dbReference type="STRING" id="690567.1968"/>
<evidence type="ECO:0000313" key="3">
    <source>
        <dbReference type="EMBL" id="CFX82706.1"/>
    </source>
</evidence>
<dbReference type="Pfam" id="PF02645">
    <property type="entry name" value="DegV"/>
    <property type="match status" value="1"/>
</dbReference>
<dbReference type="GO" id="GO:0008289">
    <property type="term" value="F:lipid binding"/>
    <property type="evidence" value="ECO:0007669"/>
    <property type="project" value="UniProtKB-KW"/>
</dbReference>
<dbReference type="AlphaFoldDB" id="A0A0E4C927"/>
<reference evidence="3 4" key="1">
    <citation type="submission" date="2015-03" db="EMBL/GenBank/DDBJ databases">
        <authorList>
            <person name="Murphy D."/>
        </authorList>
    </citation>
    <scope>NUCLEOTIDE SEQUENCE [LARGE SCALE GENOMIC DNA]</scope>
    <source>
        <strain evidence="3 4">OL-4</strain>
    </source>
</reference>
<dbReference type="PANTHER" id="PTHR33434:SF3">
    <property type="entry name" value="DEGV DOMAIN-CONTAINING PROTEIN YITS"/>
    <property type="match status" value="1"/>
</dbReference>
<evidence type="ECO:0000256" key="2">
    <source>
        <dbReference type="ARBA" id="ARBA00023121"/>
    </source>
</evidence>
<accession>A0A0E4C927</accession>
<dbReference type="InterPro" id="IPR003797">
    <property type="entry name" value="DegV"/>
</dbReference>
<gene>
    <name evidence="3" type="ORF">1968</name>
</gene>
<proteinExistence type="predicted"/>
<comment type="function">
    <text evidence="1">May bind long-chain fatty acids, such as palmitate, and may play a role in lipid transport or fatty acid metabolism.</text>
</comment>
<dbReference type="NCBIfam" id="TIGR00762">
    <property type="entry name" value="DegV"/>
    <property type="match status" value="1"/>
</dbReference>
<dbReference type="SUPFAM" id="SSF82549">
    <property type="entry name" value="DAK1/DegV-like"/>
    <property type="match status" value="1"/>
</dbReference>
<protein>
    <submittedName>
        <fullName evidence="3">DegV</fullName>
    </submittedName>
</protein>
<dbReference type="Gene3D" id="3.40.50.10170">
    <property type="match status" value="1"/>
</dbReference>
<dbReference type="Gene3D" id="3.30.1180.10">
    <property type="match status" value="1"/>
</dbReference>
<evidence type="ECO:0000256" key="1">
    <source>
        <dbReference type="ARBA" id="ARBA00003238"/>
    </source>
</evidence>
<dbReference type="InterPro" id="IPR043168">
    <property type="entry name" value="DegV_C"/>
</dbReference>
<keyword evidence="2" id="KW-0446">Lipid-binding</keyword>
<dbReference type="OrthoDB" id="9780216at2"/>
<dbReference type="PANTHER" id="PTHR33434">
    <property type="entry name" value="DEGV DOMAIN-CONTAINING PROTEIN DR_1986-RELATED"/>
    <property type="match status" value="1"/>
</dbReference>
<dbReference type="PROSITE" id="PS51482">
    <property type="entry name" value="DEGV"/>
    <property type="match status" value="1"/>
</dbReference>
<sequence>MTEKIALLADSACDLPRDIVEKMAIKILPLKIIYPEGEFSDRVDIQPNDVYNRMPGEIPTTAMPCLGEIKSLFETIKSQGFTHVIAVALSSGLSGTYGAIKLAAQDINDMVVKTFDSRTLSMGTGWMVLDAARNITNGLSFDKVMENIAHIQPKVKVYYVVETLEYLRKGGRIGQVSAMLGEFLHFKPIISVNPEGKYFTFCKVRGRRKSIDRLIEIVENIPRDKMINLAVMHGGAKKEAEHMLERLSKLPNIKELIFSDISPALGVHTGPGLLGVSFHEV</sequence>
<name>A0A0E4C927_9FIRM</name>
<dbReference type="Proteomes" id="UP000045545">
    <property type="component" value="Unassembled WGS sequence"/>
</dbReference>
<organism evidence="3 4">
    <name type="scientific">Syntrophomonas zehnderi OL-4</name>
    <dbReference type="NCBI Taxonomy" id="690567"/>
    <lineage>
        <taxon>Bacteria</taxon>
        <taxon>Bacillati</taxon>
        <taxon>Bacillota</taxon>
        <taxon>Clostridia</taxon>
        <taxon>Eubacteriales</taxon>
        <taxon>Syntrophomonadaceae</taxon>
        <taxon>Syntrophomonas</taxon>
    </lineage>
</organism>
<dbReference type="InterPro" id="IPR050270">
    <property type="entry name" value="DegV_domain_contain"/>
</dbReference>